<dbReference type="EC" id="2.7.1.39" evidence="8 9"/>
<evidence type="ECO:0000256" key="10">
    <source>
        <dbReference type="SAM" id="MobiDB-lite"/>
    </source>
</evidence>
<comment type="caution">
    <text evidence="12">The sequence shown here is derived from an EMBL/GenBank/DDBJ whole genome shotgun (WGS) entry which is preliminary data.</text>
</comment>
<sequence>MQRRSRTTSPTSCRAAEQTSPDRELLHDGRFTELSFDEVAAFFRALGLGAPLAVRGVTSGIENTNYFVETDGARYVLTLFERLTFEQLPFYLHLMKHLAVRGMPVPDPVDDAHGVILHSLRERPAVVVNRLPGASAAEPTAAHCSSVGECLARLHLAGSDYPRRQANPRGLQWWNEVVSVLGRRVSAGPRSLLSTELAFHNELALSSTYRQLPRGPIHADLFRDNVLFERGRLSGVIDFYFAGCDTFLFDIAVCLNDWCVDGLTHRANVERAAAFLGAYESVRPLTSSEHKLLPAMQRAAAFRFWLSRLWDVHLPRQAALLKPHDPSHFERILLMLRGEFALS</sequence>
<evidence type="ECO:0000256" key="1">
    <source>
        <dbReference type="ARBA" id="ARBA00022605"/>
    </source>
</evidence>
<dbReference type="NCBIfam" id="TIGR00938">
    <property type="entry name" value="thrB_alt"/>
    <property type="match status" value="1"/>
</dbReference>
<dbReference type="EMBL" id="JBEPTQ010000002">
    <property type="protein sequence ID" value="MET4722887.1"/>
    <property type="molecule type" value="Genomic_DNA"/>
</dbReference>
<feature type="domain" description="Aminoglycoside phosphotransferase" evidence="11">
    <location>
        <begin position="54"/>
        <end position="285"/>
    </location>
</feature>
<dbReference type="InterPro" id="IPR005280">
    <property type="entry name" value="Homoserine_kinase_II"/>
</dbReference>
<protein>
    <recommendedName>
        <fullName evidence="8 9">Homoserine kinase</fullName>
        <shortName evidence="8">HK</shortName>
        <shortName evidence="8">HSK</shortName>
        <ecNumber evidence="8 9">2.7.1.39</ecNumber>
    </recommendedName>
</protein>
<dbReference type="GO" id="GO:0004413">
    <property type="term" value="F:homoserine kinase activity"/>
    <property type="evidence" value="ECO:0007669"/>
    <property type="project" value="UniProtKB-EC"/>
</dbReference>
<keyword evidence="1 8" id="KW-0028">Amino-acid biosynthesis</keyword>
<accession>A0ABV2S159</accession>
<keyword evidence="13" id="KW-1185">Reference proteome</keyword>
<evidence type="ECO:0000256" key="4">
    <source>
        <dbReference type="ARBA" id="ARBA00022741"/>
    </source>
</evidence>
<keyword evidence="6 8" id="KW-0067">ATP-binding</keyword>
<evidence type="ECO:0000313" key="13">
    <source>
        <dbReference type="Proteomes" id="UP001549291"/>
    </source>
</evidence>
<evidence type="ECO:0000313" key="12">
    <source>
        <dbReference type="EMBL" id="MET4722887.1"/>
    </source>
</evidence>
<gene>
    <name evidence="8" type="primary">thrB</name>
    <name evidence="12" type="ORF">ABIF63_006993</name>
</gene>
<evidence type="ECO:0000256" key="2">
    <source>
        <dbReference type="ARBA" id="ARBA00022679"/>
    </source>
</evidence>
<keyword evidence="4 8" id="KW-0547">Nucleotide-binding</keyword>
<dbReference type="PANTHER" id="PTHR21064">
    <property type="entry name" value="AMINOGLYCOSIDE PHOSPHOTRANSFERASE DOMAIN-CONTAINING PROTEIN-RELATED"/>
    <property type="match status" value="1"/>
</dbReference>
<dbReference type="Gene3D" id="3.30.200.20">
    <property type="entry name" value="Phosphorylase Kinase, domain 1"/>
    <property type="match status" value="1"/>
</dbReference>
<dbReference type="Pfam" id="PF01636">
    <property type="entry name" value="APH"/>
    <property type="match status" value="1"/>
</dbReference>
<keyword evidence="3 8" id="KW-0791">Threonine biosynthesis</keyword>
<comment type="similarity">
    <text evidence="7 8">Belongs to the pseudomonas-type ThrB family.</text>
</comment>
<dbReference type="SUPFAM" id="SSF56112">
    <property type="entry name" value="Protein kinase-like (PK-like)"/>
    <property type="match status" value="1"/>
</dbReference>
<evidence type="ECO:0000256" key="8">
    <source>
        <dbReference type="HAMAP-Rule" id="MF_00301"/>
    </source>
</evidence>
<evidence type="ECO:0000256" key="3">
    <source>
        <dbReference type="ARBA" id="ARBA00022697"/>
    </source>
</evidence>
<reference evidence="12 13" key="1">
    <citation type="submission" date="2024-06" db="EMBL/GenBank/DDBJ databases">
        <title>Genomic Encyclopedia of Type Strains, Phase V (KMG-V): Genome sequencing to study the core and pangenomes of soil and plant-associated prokaryotes.</title>
        <authorList>
            <person name="Whitman W."/>
        </authorList>
    </citation>
    <scope>NUCLEOTIDE SEQUENCE [LARGE SCALE GENOMIC DNA]</scope>
    <source>
        <strain evidence="12 13">USDA 160</strain>
    </source>
</reference>
<dbReference type="Gene3D" id="3.90.1200.10">
    <property type="match status" value="1"/>
</dbReference>
<proteinExistence type="inferred from homology"/>
<evidence type="ECO:0000256" key="5">
    <source>
        <dbReference type="ARBA" id="ARBA00022777"/>
    </source>
</evidence>
<evidence type="ECO:0000259" key="11">
    <source>
        <dbReference type="Pfam" id="PF01636"/>
    </source>
</evidence>
<evidence type="ECO:0000256" key="7">
    <source>
        <dbReference type="ARBA" id="ARBA00038240"/>
    </source>
</evidence>
<organism evidence="12 13">
    <name type="scientific">Bradyrhizobium japonicum</name>
    <dbReference type="NCBI Taxonomy" id="375"/>
    <lineage>
        <taxon>Bacteria</taxon>
        <taxon>Pseudomonadati</taxon>
        <taxon>Pseudomonadota</taxon>
        <taxon>Alphaproteobacteria</taxon>
        <taxon>Hyphomicrobiales</taxon>
        <taxon>Nitrobacteraceae</taxon>
        <taxon>Bradyrhizobium</taxon>
    </lineage>
</organism>
<dbReference type="NCBIfam" id="NF003558">
    <property type="entry name" value="PRK05231.1"/>
    <property type="match status" value="1"/>
</dbReference>
<evidence type="ECO:0000256" key="6">
    <source>
        <dbReference type="ARBA" id="ARBA00022840"/>
    </source>
</evidence>
<name>A0ABV2S159_BRAJP</name>
<evidence type="ECO:0000256" key="9">
    <source>
        <dbReference type="NCBIfam" id="TIGR00938"/>
    </source>
</evidence>
<comment type="pathway">
    <text evidence="8">Amino-acid biosynthesis; L-threonine biosynthesis; L-threonine from L-aspartate: step 4/5.</text>
</comment>
<feature type="region of interest" description="Disordered" evidence="10">
    <location>
        <begin position="1"/>
        <end position="21"/>
    </location>
</feature>
<comment type="catalytic activity">
    <reaction evidence="8">
        <text>L-homoserine + ATP = O-phospho-L-homoserine + ADP + H(+)</text>
        <dbReference type="Rhea" id="RHEA:13985"/>
        <dbReference type="ChEBI" id="CHEBI:15378"/>
        <dbReference type="ChEBI" id="CHEBI:30616"/>
        <dbReference type="ChEBI" id="CHEBI:57476"/>
        <dbReference type="ChEBI" id="CHEBI:57590"/>
        <dbReference type="ChEBI" id="CHEBI:456216"/>
        <dbReference type="EC" id="2.7.1.39"/>
    </reaction>
</comment>
<dbReference type="HAMAP" id="MF_00301">
    <property type="entry name" value="Homoser_kinase_2"/>
    <property type="match status" value="1"/>
</dbReference>
<dbReference type="Proteomes" id="UP001549291">
    <property type="component" value="Unassembled WGS sequence"/>
</dbReference>
<keyword evidence="5 8" id="KW-0418">Kinase</keyword>
<dbReference type="InterPro" id="IPR011009">
    <property type="entry name" value="Kinase-like_dom_sf"/>
</dbReference>
<dbReference type="PANTHER" id="PTHR21064:SF6">
    <property type="entry name" value="AMINOGLYCOSIDE PHOSPHOTRANSFERASE DOMAIN-CONTAINING PROTEIN"/>
    <property type="match status" value="1"/>
</dbReference>
<dbReference type="CDD" id="cd05153">
    <property type="entry name" value="HomoserineK_II"/>
    <property type="match status" value="1"/>
</dbReference>
<dbReference type="InterPro" id="IPR002575">
    <property type="entry name" value="Aminoglycoside_PTrfase"/>
</dbReference>
<keyword evidence="2 8" id="KW-0808">Transferase</keyword>
<dbReference type="InterPro" id="IPR050249">
    <property type="entry name" value="Pseudomonas-type_ThrB"/>
</dbReference>